<evidence type="ECO:0000313" key="4">
    <source>
        <dbReference type="EMBL" id="GIJ29892.1"/>
    </source>
</evidence>
<organism evidence="4 5">
    <name type="scientific">Micromonospora qiuiae</name>
    <dbReference type="NCBI Taxonomy" id="502268"/>
    <lineage>
        <taxon>Bacteria</taxon>
        <taxon>Bacillati</taxon>
        <taxon>Actinomycetota</taxon>
        <taxon>Actinomycetes</taxon>
        <taxon>Micromonosporales</taxon>
        <taxon>Micromonosporaceae</taxon>
        <taxon>Micromonospora</taxon>
    </lineage>
</organism>
<dbReference type="InterPro" id="IPR041664">
    <property type="entry name" value="AAA_16"/>
</dbReference>
<proteinExistence type="predicted"/>
<dbReference type="InterPro" id="IPR036388">
    <property type="entry name" value="WH-like_DNA-bd_sf"/>
</dbReference>
<dbReference type="InterPro" id="IPR016032">
    <property type="entry name" value="Sig_transdc_resp-reg_C-effctor"/>
</dbReference>
<dbReference type="Pfam" id="PF13191">
    <property type="entry name" value="AAA_16"/>
    <property type="match status" value="1"/>
</dbReference>
<dbReference type="PANTHER" id="PTHR16305:SF28">
    <property type="entry name" value="GUANYLATE CYCLASE DOMAIN-CONTAINING PROTEIN"/>
    <property type="match status" value="1"/>
</dbReference>
<evidence type="ECO:0000313" key="5">
    <source>
        <dbReference type="Proteomes" id="UP000653076"/>
    </source>
</evidence>
<gene>
    <name evidence="4" type="ORF">Vqi01_50540</name>
</gene>
<dbReference type="Gene3D" id="1.10.10.10">
    <property type="entry name" value="Winged helix-like DNA-binding domain superfamily/Winged helix DNA-binding domain"/>
    <property type="match status" value="1"/>
</dbReference>
<dbReference type="SMART" id="SM00421">
    <property type="entry name" value="HTH_LUXR"/>
    <property type="match status" value="1"/>
</dbReference>
<dbReference type="InterPro" id="IPR027417">
    <property type="entry name" value="P-loop_NTPase"/>
</dbReference>
<dbReference type="SUPFAM" id="SSF46894">
    <property type="entry name" value="C-terminal effector domain of the bipartite response regulators"/>
    <property type="match status" value="1"/>
</dbReference>
<keyword evidence="5" id="KW-1185">Reference proteome</keyword>
<keyword evidence="1" id="KW-0547">Nucleotide-binding</keyword>
<keyword evidence="2" id="KW-0067">ATP-binding</keyword>
<dbReference type="SUPFAM" id="SSF52540">
    <property type="entry name" value="P-loop containing nucleoside triphosphate hydrolases"/>
    <property type="match status" value="1"/>
</dbReference>
<name>A0ABQ4JK07_9ACTN</name>
<dbReference type="EMBL" id="BOPC01000087">
    <property type="protein sequence ID" value="GIJ29892.1"/>
    <property type="molecule type" value="Genomic_DNA"/>
</dbReference>
<dbReference type="InterPro" id="IPR011990">
    <property type="entry name" value="TPR-like_helical_dom_sf"/>
</dbReference>
<feature type="domain" description="HTH luxR-type" evidence="3">
    <location>
        <begin position="897"/>
        <end position="962"/>
    </location>
</feature>
<protein>
    <recommendedName>
        <fullName evidence="3">HTH luxR-type domain-containing protein</fullName>
    </recommendedName>
</protein>
<dbReference type="InterPro" id="IPR000792">
    <property type="entry name" value="Tscrpt_reg_LuxR_C"/>
</dbReference>
<dbReference type="PRINTS" id="PR00038">
    <property type="entry name" value="HTHLUXR"/>
</dbReference>
<accession>A0ABQ4JK07</accession>
<dbReference type="PANTHER" id="PTHR16305">
    <property type="entry name" value="TESTICULAR SOLUBLE ADENYLYL CYCLASE"/>
    <property type="match status" value="1"/>
</dbReference>
<sequence length="963" mass="104274">MRSRSSTIVGRDDERRVIEEKLAAARAGAGAAVFLVGEGGIGKSRLAAAAADLAYASGMRLMQGRSSTTGPLVPYRPLTEAILSLVRSGDAVDLDALGPYRPVLGRLVPDPRPAGLEHSDASLVILAEAVLRFTALAGQGTGCLVTLEDLHDADSETLGVTEYLVDNLSQQHTLLLATLRSEPCPALDLVRSVAQRGRGLLIELHRLDRAEVLQMIASYLETEVGDVPAAVTELVWAGSTGNPFLVEDLLASMWHSDVLVETPTGWRLHEEALANRPDTFMRSVRRRTEQLSGPARDLIMAGALLGSRFPLSVAQAVTGMTDRELLTHLRGPVAAQLVAADDRAPDWYRFQHPLIQEALLSLLQPAERIRLARRAAEAVVTVHPGLPGEWCQVAAALRLAAGERVAAGRHFAEAGRRSLTAGAASSAVALLERAWDLLAEDEPSGRADALEPLIYALVEAGRMDRALAAVQIVEQMGGALDQRRLARLHTRLAWAAMLAGDLDEGLERVRAARTLLGADAPPADLAEVDVVSAHLELDRPGADLDKVEEMARQAARVAQSVPLPVVACQAWQLLGALVRQRDAAEATACLERSRVIAVEHDLPIWEIHALVRLGNDDALREADTSRLEQASAQAARIGAVTARHQAEASIALQAILRCEFTRASTLIEQVRIATSRLRLRETTEYVRLLQVVLAAHRGRRRDMDDALTRLTAEHGEQSRNKPRIHGLARAFCALLEENRQRAGEELSLAFAAEDRHPGTVQLVGRHGIGLLLTVMSADGEAPPGTALSPFRWDRQFAIFAQAVAAGRAGDAAGATSAVAEALRVGQPYPMGRHLGLRLVAEAAQHDGWGAPVEWLRTAEEYFHQAEVSAVAGACRTLLRAAGARVPQRRTNFDQVPAALRSVGVTGREFEVMRLLVDRLSNREIAERLFLSSRTVERHISNLIVKTGLRNRFALGEFAREHRG</sequence>
<dbReference type="Gene3D" id="3.40.50.300">
    <property type="entry name" value="P-loop containing nucleotide triphosphate hydrolases"/>
    <property type="match status" value="1"/>
</dbReference>
<dbReference type="Proteomes" id="UP000653076">
    <property type="component" value="Unassembled WGS sequence"/>
</dbReference>
<dbReference type="CDD" id="cd06170">
    <property type="entry name" value="LuxR_C_like"/>
    <property type="match status" value="1"/>
</dbReference>
<reference evidence="4 5" key="1">
    <citation type="submission" date="2021-01" db="EMBL/GenBank/DDBJ databases">
        <title>Whole genome shotgun sequence of Verrucosispora qiuiae NBRC 106684.</title>
        <authorList>
            <person name="Komaki H."/>
            <person name="Tamura T."/>
        </authorList>
    </citation>
    <scope>NUCLEOTIDE SEQUENCE [LARGE SCALE GENOMIC DNA]</scope>
    <source>
        <strain evidence="4 5">NBRC 106684</strain>
    </source>
</reference>
<dbReference type="Gene3D" id="1.25.40.10">
    <property type="entry name" value="Tetratricopeptide repeat domain"/>
    <property type="match status" value="1"/>
</dbReference>
<dbReference type="SUPFAM" id="SSF48452">
    <property type="entry name" value="TPR-like"/>
    <property type="match status" value="1"/>
</dbReference>
<evidence type="ECO:0000259" key="3">
    <source>
        <dbReference type="PROSITE" id="PS50043"/>
    </source>
</evidence>
<evidence type="ECO:0000256" key="1">
    <source>
        <dbReference type="ARBA" id="ARBA00022741"/>
    </source>
</evidence>
<dbReference type="Pfam" id="PF00196">
    <property type="entry name" value="GerE"/>
    <property type="match status" value="1"/>
</dbReference>
<comment type="caution">
    <text evidence="4">The sequence shown here is derived from an EMBL/GenBank/DDBJ whole genome shotgun (WGS) entry which is preliminary data.</text>
</comment>
<evidence type="ECO:0000256" key="2">
    <source>
        <dbReference type="ARBA" id="ARBA00022840"/>
    </source>
</evidence>
<dbReference type="PROSITE" id="PS50043">
    <property type="entry name" value="HTH_LUXR_2"/>
    <property type="match status" value="1"/>
</dbReference>
<dbReference type="RefSeq" id="WP_204037335.1">
    <property type="nucleotide sequence ID" value="NZ_BOPC01000087.1"/>
</dbReference>